<comment type="catalytic activity">
    <reaction evidence="51">
        <text>(2E)-decenoyl-[ACP] + NADPH + H(+) = decanoyl-[ACP] + NADP(+)</text>
        <dbReference type="Rhea" id="RHEA:41864"/>
        <dbReference type="Rhea" id="RHEA-COMP:9639"/>
        <dbReference type="Rhea" id="RHEA-COMP:9640"/>
        <dbReference type="ChEBI" id="CHEBI:15378"/>
        <dbReference type="ChEBI" id="CHEBI:57783"/>
        <dbReference type="ChEBI" id="CHEBI:58349"/>
        <dbReference type="ChEBI" id="CHEBI:78467"/>
        <dbReference type="ChEBI" id="CHEBI:78468"/>
    </reaction>
    <physiologicalReaction direction="left-to-right" evidence="51">
        <dbReference type="Rhea" id="RHEA:41865"/>
    </physiologicalReaction>
</comment>
<dbReference type="InterPro" id="IPR036736">
    <property type="entry name" value="ACP-like_sf"/>
</dbReference>
<dbReference type="Gene3D" id="3.30.559.30">
    <property type="entry name" value="Nonribosomal peptide synthetase, condensation domain"/>
    <property type="match status" value="2"/>
</dbReference>
<comment type="catalytic activity">
    <reaction evidence="16">
        <text>a (3R)-hydroxyacyl-[ACP] = a (2E)-enoyl-[ACP] + H2O</text>
        <dbReference type="Rhea" id="RHEA:13097"/>
        <dbReference type="Rhea" id="RHEA-COMP:9925"/>
        <dbReference type="Rhea" id="RHEA-COMP:9945"/>
        <dbReference type="ChEBI" id="CHEBI:15377"/>
        <dbReference type="ChEBI" id="CHEBI:78784"/>
        <dbReference type="ChEBI" id="CHEBI:78827"/>
        <dbReference type="EC" id="4.2.1.59"/>
    </reaction>
    <physiologicalReaction direction="left-to-right" evidence="16">
        <dbReference type="Rhea" id="RHEA:13098"/>
    </physiologicalReaction>
</comment>
<feature type="domain" description="Carrier" evidence="55">
    <location>
        <begin position="4109"/>
        <end position="4184"/>
    </location>
</feature>
<dbReference type="Pfam" id="PF13193">
    <property type="entry name" value="AMP-binding_C"/>
    <property type="match status" value="2"/>
</dbReference>
<dbReference type="InterPro" id="IPR009081">
    <property type="entry name" value="PP-bd_ACP"/>
</dbReference>
<evidence type="ECO:0000256" key="18">
    <source>
        <dbReference type="ARBA" id="ARBA00023399"/>
    </source>
</evidence>
<dbReference type="EMBL" id="NSDM01000002">
    <property type="protein sequence ID" value="MDQ2583586.1"/>
    <property type="molecule type" value="Genomic_DNA"/>
</dbReference>
<feature type="domain" description="Carrier" evidence="55">
    <location>
        <begin position="1966"/>
        <end position="2041"/>
    </location>
</feature>
<evidence type="ECO:0000256" key="10">
    <source>
        <dbReference type="ARBA" id="ARBA00023268"/>
    </source>
</evidence>
<gene>
    <name evidence="58" type="ORF">CKY47_06230</name>
</gene>
<dbReference type="PROSITE" id="PS00606">
    <property type="entry name" value="KS3_1"/>
    <property type="match status" value="1"/>
</dbReference>
<evidence type="ECO:0000259" key="55">
    <source>
        <dbReference type="PROSITE" id="PS50075"/>
    </source>
</evidence>
<evidence type="ECO:0000256" key="21">
    <source>
        <dbReference type="ARBA" id="ARBA00023442"/>
    </source>
</evidence>
<keyword evidence="6" id="KW-0677">Repeat</keyword>
<comment type="catalytic activity">
    <reaction evidence="45">
        <text>decanoyl-[ACP] + malonyl-[ACP] + H(+) = 3-oxododecanoyl-[ACP] + holo-[ACP] + CO2</text>
        <dbReference type="Rhea" id="RHEA:41868"/>
        <dbReference type="Rhea" id="RHEA-COMP:9623"/>
        <dbReference type="Rhea" id="RHEA-COMP:9640"/>
        <dbReference type="Rhea" id="RHEA-COMP:9641"/>
        <dbReference type="Rhea" id="RHEA-COMP:9685"/>
        <dbReference type="ChEBI" id="CHEBI:15378"/>
        <dbReference type="ChEBI" id="CHEBI:16526"/>
        <dbReference type="ChEBI" id="CHEBI:64479"/>
        <dbReference type="ChEBI" id="CHEBI:78449"/>
        <dbReference type="ChEBI" id="CHEBI:78468"/>
        <dbReference type="ChEBI" id="CHEBI:78469"/>
    </reaction>
    <physiologicalReaction direction="left-to-right" evidence="45">
        <dbReference type="Rhea" id="RHEA:41869"/>
    </physiologicalReaction>
</comment>
<evidence type="ECO:0000256" key="1">
    <source>
        <dbReference type="ARBA" id="ARBA00001957"/>
    </source>
</evidence>
<dbReference type="InterPro" id="IPR016035">
    <property type="entry name" value="Acyl_Trfase/lysoPLipase"/>
</dbReference>
<dbReference type="Pfam" id="PF00975">
    <property type="entry name" value="Thioesterase"/>
    <property type="match status" value="1"/>
</dbReference>
<dbReference type="PROSITE" id="PS00455">
    <property type="entry name" value="AMP_BINDING"/>
    <property type="match status" value="2"/>
</dbReference>
<dbReference type="InterPro" id="IPR050091">
    <property type="entry name" value="PKS_NRPS_Biosynth_Enz"/>
</dbReference>
<evidence type="ECO:0000256" key="5">
    <source>
        <dbReference type="ARBA" id="ARBA00022679"/>
    </source>
</evidence>
<dbReference type="SMART" id="SM00826">
    <property type="entry name" value="PKS_DH"/>
    <property type="match status" value="1"/>
</dbReference>
<comment type="catalytic activity">
    <reaction evidence="17">
        <text>(3R)-hydroxytetradecanoyl-[ACP] = (2E)-tetradecenoyl-[ACP] + H2O</text>
        <dbReference type="Rhea" id="RHEA:41892"/>
        <dbReference type="Rhea" id="RHEA-COMP:9646"/>
        <dbReference type="Rhea" id="RHEA-COMP:9647"/>
        <dbReference type="ChEBI" id="CHEBI:15377"/>
        <dbReference type="ChEBI" id="CHEBI:78474"/>
        <dbReference type="ChEBI" id="CHEBI:78475"/>
    </reaction>
    <physiologicalReaction direction="left-to-right" evidence="17">
        <dbReference type="Rhea" id="RHEA:41893"/>
    </physiologicalReaction>
</comment>
<dbReference type="Pfam" id="PF22621">
    <property type="entry name" value="CurL-like_PKS_C"/>
    <property type="match status" value="1"/>
</dbReference>
<evidence type="ECO:0000256" key="23">
    <source>
        <dbReference type="ARBA" id="ARBA00047300"/>
    </source>
</evidence>
<comment type="catalytic activity">
    <reaction evidence="24">
        <text>hexanoyl-[ACP] + malonyl-[ACP] + H(+) = 3-oxooctanoyl-[ACP] + holo-[ACP] + CO2</text>
        <dbReference type="Rhea" id="RHEA:41836"/>
        <dbReference type="Rhea" id="RHEA-COMP:9623"/>
        <dbReference type="Rhea" id="RHEA-COMP:9632"/>
        <dbReference type="Rhea" id="RHEA-COMP:9633"/>
        <dbReference type="Rhea" id="RHEA-COMP:9685"/>
        <dbReference type="ChEBI" id="CHEBI:15378"/>
        <dbReference type="ChEBI" id="CHEBI:16526"/>
        <dbReference type="ChEBI" id="CHEBI:64479"/>
        <dbReference type="ChEBI" id="CHEBI:78449"/>
        <dbReference type="ChEBI" id="CHEBI:78459"/>
        <dbReference type="ChEBI" id="CHEBI:78460"/>
    </reaction>
    <physiologicalReaction direction="left-to-right" evidence="24">
        <dbReference type="Rhea" id="RHEA:41837"/>
    </physiologicalReaction>
</comment>
<dbReference type="InterPro" id="IPR006162">
    <property type="entry name" value="Ppantetheine_attach_site"/>
</dbReference>
<dbReference type="Pfam" id="PF00501">
    <property type="entry name" value="AMP-binding"/>
    <property type="match status" value="2"/>
</dbReference>
<dbReference type="Pfam" id="PF00550">
    <property type="entry name" value="PP-binding"/>
    <property type="match status" value="3"/>
</dbReference>
<dbReference type="InterPro" id="IPR042104">
    <property type="entry name" value="PKS_dehydratase_sf"/>
</dbReference>
<evidence type="ECO:0000256" key="2">
    <source>
        <dbReference type="ARBA" id="ARBA00005189"/>
    </source>
</evidence>
<dbReference type="Pfam" id="PF00698">
    <property type="entry name" value="Acyl_transf_1"/>
    <property type="match status" value="1"/>
</dbReference>
<dbReference type="InterPro" id="IPR025110">
    <property type="entry name" value="AMP-bd_C"/>
</dbReference>
<evidence type="ECO:0000256" key="37">
    <source>
        <dbReference type="ARBA" id="ARBA00048420"/>
    </source>
</evidence>
<evidence type="ECO:0000256" key="13">
    <source>
        <dbReference type="ARBA" id="ARBA00023351"/>
    </source>
</evidence>
<dbReference type="Gene3D" id="1.10.1200.10">
    <property type="entry name" value="ACP-like"/>
    <property type="match status" value="3"/>
</dbReference>
<comment type="catalytic activity">
    <reaction evidence="14">
        <text>(3R)-hydroxyhexanoyl-[ACP] = (2E)-hexenoyl-[ACP] + H2O</text>
        <dbReference type="Rhea" id="RHEA:41828"/>
        <dbReference type="Rhea" id="RHEA-COMP:9630"/>
        <dbReference type="Rhea" id="RHEA-COMP:9631"/>
        <dbReference type="ChEBI" id="CHEBI:15377"/>
        <dbReference type="ChEBI" id="CHEBI:78457"/>
        <dbReference type="ChEBI" id="CHEBI:78458"/>
    </reaction>
    <physiologicalReaction direction="left-to-right" evidence="14">
        <dbReference type="Rhea" id="RHEA:41829"/>
    </physiologicalReaction>
</comment>
<dbReference type="SMART" id="SM00822">
    <property type="entry name" value="PKS_KR"/>
    <property type="match status" value="1"/>
</dbReference>
<comment type="catalytic activity">
    <reaction evidence="27">
        <text>tetradecanoyl-[ACP] + malonyl-[ACP] + H(+) = 3-oxohexadecanoyl-[ACP] + holo-[ACP] + CO2</text>
        <dbReference type="Rhea" id="RHEA:41900"/>
        <dbReference type="Rhea" id="RHEA-COMP:9623"/>
        <dbReference type="Rhea" id="RHEA-COMP:9648"/>
        <dbReference type="Rhea" id="RHEA-COMP:9649"/>
        <dbReference type="Rhea" id="RHEA-COMP:9685"/>
        <dbReference type="ChEBI" id="CHEBI:15378"/>
        <dbReference type="ChEBI" id="CHEBI:16526"/>
        <dbReference type="ChEBI" id="CHEBI:64479"/>
        <dbReference type="ChEBI" id="CHEBI:78449"/>
        <dbReference type="ChEBI" id="CHEBI:78477"/>
        <dbReference type="ChEBI" id="CHEBI:78478"/>
    </reaction>
    <physiologicalReaction direction="left-to-right" evidence="27">
        <dbReference type="Rhea" id="RHEA:41901"/>
    </physiologicalReaction>
</comment>
<dbReference type="PROSITE" id="PS52004">
    <property type="entry name" value="KS3_2"/>
    <property type="match status" value="1"/>
</dbReference>
<comment type="catalytic activity">
    <reaction evidence="29">
        <text>dodecanoyl-[ACP] + malonyl-[ACP] + H(+) = 3-oxotetradecanoyl-[ACP] + holo-[ACP] + CO2</text>
        <dbReference type="Rhea" id="RHEA:41884"/>
        <dbReference type="Rhea" id="RHEA-COMP:9623"/>
        <dbReference type="Rhea" id="RHEA-COMP:9644"/>
        <dbReference type="Rhea" id="RHEA-COMP:9645"/>
        <dbReference type="Rhea" id="RHEA-COMP:9685"/>
        <dbReference type="ChEBI" id="CHEBI:15378"/>
        <dbReference type="ChEBI" id="CHEBI:16526"/>
        <dbReference type="ChEBI" id="CHEBI:64479"/>
        <dbReference type="ChEBI" id="CHEBI:65264"/>
        <dbReference type="ChEBI" id="CHEBI:78449"/>
        <dbReference type="ChEBI" id="CHEBI:78473"/>
    </reaction>
    <physiologicalReaction direction="left-to-right" evidence="29">
        <dbReference type="Rhea" id="RHEA:41885"/>
    </physiologicalReaction>
</comment>
<dbReference type="CDD" id="cd05195">
    <property type="entry name" value="enoyl_red"/>
    <property type="match status" value="1"/>
</dbReference>
<keyword evidence="59" id="KW-1185">Reference proteome</keyword>
<keyword evidence="4" id="KW-0597">Phosphoprotein</keyword>
<evidence type="ECO:0000256" key="6">
    <source>
        <dbReference type="ARBA" id="ARBA00022737"/>
    </source>
</evidence>
<comment type="pathway">
    <text evidence="2">Lipid metabolism.</text>
</comment>
<dbReference type="InterPro" id="IPR014030">
    <property type="entry name" value="Ketoacyl_synth_N"/>
</dbReference>
<dbReference type="CDD" id="cd05930">
    <property type="entry name" value="A_NRPS"/>
    <property type="match status" value="1"/>
</dbReference>
<evidence type="ECO:0000256" key="54">
    <source>
        <dbReference type="SAM" id="MobiDB-lite"/>
    </source>
</evidence>
<sequence>MLLREGSADRGAPGGEADRPDPVVVVGMGCRYPRALSSPQQLWDFLLRQGNAARPDFPADRGWDLRALTDTGAPGSTYARGGSFLDRAGDFDAAFFGVSPREALTMDPQQRLLLEVSWEALERAGIDPSTLAGGDAGVYFGVVAQEYGPRVFAGELEHAGHLTTGTTPSVASGRVAYALGLEGPAVTVDTACSSSLTAVHLATRALRAGECSLALAGGANVVCAPSILVGFGHLGALAPDGTSKPFSAGADGFGVSEGAGVLVLERLSDARRLGHPVLAVLRGTAVGQDGASEGLSAPSEDGQRRVIRAALADAGLTPADVDVIEAHGTGTRVGDPVEARALLATYGAARSADDPLLIGSIKSNIGHTQAASGVAGVIKAVEAVRHGLVPGTLHVARPTEAVDWSAGAARVPSTTVPWPASASDRPRRAAVSSFGISGTNAHVVLEQAPPLERTRAHAGGAVPLVLSARTGEALRAQAVRLREHLDQRPDLDLADAAHTLAARRTRFDHRAVLVAGDRAEALAGLTALAEGAGTGRARPDAGAVFVFPGQGSQWVGMAAGLLGTDPVFTASIEECAAAIAEFVDWSLLDVLRGVPGAPGLDRVDVVQPALFAVMVSLARCWQSFGVRPAAVIGHSQGEIAAACVAGALSLSDAAAVVTLRGKAITAIAGTGGMASVPLAAVDVVRRLERWAGRLEVAAVNGPRSTVVSGDAAALDEFTAAAEADDVRVRRVPVDYASHSAHVEALDGAVQESIAGISPTRCGVEFLSAVTGGPVEGTELDAAYWYRNLRRAVRFDEAVRAAYARGHRFFVEVSPHPVLTAGVEESLQDAPADDPVVVVGSLRRDDGGPRRLLTSVAEAHAAGLPVDLTARLGDRAPVELPTYAFRHKRFWLSPTTGTTAAGPAPEHPLLATAHDHPEHDGLQFTGSLSLAVHPWLADHAVNGVVLLPGAAMAELAAFAGRRAGSPTVVELVLREPLVIPEEDAVLLRVVVTGDAPEGRGVRIYSRRDTPPGAGATWTRHAEGTLGSAQAETAPDPAAWPPPGAEPVDVSDAYHRLAARGYRYGPAFRGLRAVWRRGADVHAEVALPEGVEPGEFGLHPALLDAALHALVHTGPDAGTDLIRLPFTWSDIRLHAVGASALRVSITATGPDAYALALADPTGQPVCAVGELTLRPITRDRLRAAGAGTRDSLHALEWTPAPVAAATVPRWAEWAEWAGGTAAGAVVLRRDTAPDGPDLPHRARRALDEVLGLVQRWLVDPRAEGATLVVLTRRAVSAGPGEDVEDLAHAPVWGLLRSARTEHPDRVALVDLDDWEGWRDRVPEALAVLAAGETEVAFRRGGPVVPRLAPAGGTVTAGLDRLRRPDWRLRTLGAGTLEAANTAFADWPESRRPPAPGEVRVAVRAVGLNFRDVMIAHGLYPDPEVDLGNEGAGVVLEVADDVRDLAPGDRVMGMFYGVGPVVVRERGYFARFPGSWTFAEAAATPAVFLTAHFALRRLAGLTAGARVLVHAGTGGVGMAAIQLARHLGAEVFATAGPAKQAVLRAAGLPEDHIASSRTLDFRDRFLAATGGAGVDVVLNSLAHEFVDASLDLLPRGGHFVELGKTDPRDPEGIARTRPGVRYRHFDLTAVGPEETGAALAELGALFERRALRPLPVSVRDVRQAPDALRTLAQARHTGKLVLTLPRPLDPDGTVLITGGTGVLGGVLARHLVTTRGVRHLLLASRGGPDTPAARALAEELRALGAEPLVVACDTADPRAVTALSARVPASHPLTAVVHAAGVLDDAVFTALTPQRVDRVLRPKLDAAWHLHEATAHLDLAAFVLCSSAAGVLGTPGQANYAAANTFLDALAEHRRHRGLPATSLAWGLWADRSGMTGHLDDRDLARLRRTGFTAMSAAEGLALFDAALDSGRGLLVPARLDPRAGTAEGRPTVLGGPVRSPRRAASAPAPRERSRAGDLASLPEAERRAALTDLVRSVAAAVLGHDSAEAIDPDARFKHMGFDSLGGVDFRNRLRQVTGLPVPTNVVIDHKTPAALTEHLLTLVTPAAPVPEPPDPTATIGHAPDPITPDPIAPDPIAPDPTGEHPPRTTGEWHPLSHYQRDIVGVALAYPDLPLSQPSGYLRLRGTTDVERVRTAIRRTALRHDAMRLRLGVHGDEWRQRVRPDHPEVEVVDFRAEPDPVAACLRWIERATDTPMPLDGPLVRTAVLVDDDASLVVYTRFHHVVADAWGINVALGEVADSCRAGALPTAAHPAPSCLEAVTAEARYRNLPDHDADRDALVAAMAPLTPALFARTATVGTHRRLRHSTRVDAALVDRIRATGHSVFSVTTAAVAAYLRRLHREGDVVLGVPLLNRRTPVERATMSHVANVLPLHVPVDEGGTLLELADRVAAGVGELLTHQRFALGDLRTALRAAGHPARDLFDVTYSYITAPEGGPGEDVELTVLASGYALDAVNIVAREDRSDGSLHLDVFYADDVFGDDLSLDAAMGHVARLLRAGLDDPTAPLGVLPVLGPDESARLDAFERPAGRGFDETATLDRLFAEQAGRTPERRAVTWSAPDGTTGALTYERFHRHVARLAGQLRAQGLRPEECVPVLLPRSPRFLVAVHAVHAAGGAYVPIDPGHPAERVRTVLADCGARLAIADSDLGDLGVPSLAVDLGDDPGDEPGDGTAAPVPATTRPGDLAYVIYTSGSTGVPKGVMVEHRSVVNRLAWMQRRYPLGPDDVVLHKTPTTFDVSVWELLWWAHAGAAVAVLPAGAERDPRELAAAIERHGATVVHFVPSMLGPFLDHLEADPRAAAGVRTLRQVFASGEALTPALAERFGAVLAAAGNREVRLANLYGPTEATVDVSYYDVPGSGPLTRVPIGRPVDNTALMVLDAAGRRCPIGAPGELNIAGVALARGYLGKPALTAEAFVVDESIPERRRYRTGDLARWLADGTVEYLGRLDDQVKVRGNRVAPGEVEAALTRCPGVSAAAVVPEDTGSGTRLVAYLVPGGADEPDLVRTVRDSLVRRLPGYMVPSEFVRVDRLPLTAGGKVDRRALAALGRRERGSDRPGTPLEETLAEVWREVLGTDAFGVHDDFFTVGGDSILVLRMRTEAEKRGLPLDLDRFHAHPTVAALAAHLDAGPPVPARKTAVTEPFELVPLIDRAGLHGVEDAFPATRLQLGMLFHSRRRAGSPLYKDVFRYRLRVPWDEVAFRHAARELVRRHPALRSTFDLTGRSTPLQLVLAEAHDPVEVVRGPADADALEREVEAHMAALHHADYPLPDDEPARAAPLHRLRVFVRGDGSGEVDLVFAFHHAILDGWSVAALVGELLEDHLALVAGRAPAERAPGSTLLLAEQVRAEHDARHDQAARRHWARVLEGSRPTAVESVRAHVASPGRGERTLALPAWLDACAKDFARRRGVPLKSLLLAAHCLALRAMTGVEDVTTGCVTHTRPERAGAELCAGLFLNTVPVRLGAGPGTWREAVDHVLRWERESYPHRRLPLSTLQEERGGPVFETAFNFVNHHTLVEALRGDDPLSPAAELVDVTVREETDFALLTTAVVDPRDGRLTLRLSSGGDALTGEQCAEFGRLLVGVLAEVVRRPDAGIDLAAVRRRDVTEAVAHAAALHPTTTAVAGDTDRWDYRTLTDAADAVARRLLHLGMPREARVAVRMRRGVELVAVVLGVMRAGAAVVPLDPDYPPARVRAMADIAAPWRVVADPDVRAALDGAAVLDPAELLAPPAGDPVPLPRPHPEDIAYVLFTSGSTGEPKGVAMPHRALANLVEWQNRRGTGWTGSGGRAPTTLQFAPLSFDVSFQEIFSTLCGGGTLRVPADGLRQDMPAVLRLIRDSGIERVHLPYVALQALAEAAATTGAYPGSLRSIISSGEQLRVSPEIRALCAANPAAVLENQYGPTETHVVLAHELPAGGDHPPLPPVGTAIPGVGVSLLDDRLRPVPPGVAGEIYVEGPCLARGYENRPGLTAERFVPAPSGRLRYRTGDIGLVLPDGGIVCLGRADGQVKVRGYRVECAEVELAVLRLAGEHPGLEQAAVVARDLGAGDAVLEAFLVGDPDRADVAALRARLGEDLPPHMVPSRYHWVEAIPLTPSGKRDDDALRALATRAPAPAAPGDELEEAVAGLLAEFAHVDRLDVDTGFFDAGGTSIGATRAAMTIARRWGVDLPLQTFLAAPTARELAGLIRTHDARRPAFDPVVPLREGGHGTPLFLVHPIGGNVLCYRELVAHLPGDRRVYGLQAAGADPGTEPLTSLPALVDAYTRAIRRVHPHGPVHVAGWSFGGYVALGIAEALGPARVPTATLLDTVALGEGARPHVPERQLVEFFFRELLWYSTGGGDLAGEPDLVGEDPERLFEEGLARCVALGILPEDGSPQLLRRLYGVFRANYRAVLDHRPRRVRRPLRLLRAAEELPANLAIAHRAVGGLFADPGNGWRQRADHPVEEVEVPGNHLSMMTPPHVHAVAAALGEGLDRAEDPRRASAGAGVVR</sequence>
<comment type="catalytic activity">
    <reaction evidence="42">
        <text>hexadecanoyl-[ACP] + H2O = hexadecanoate + holo-[ACP] + H(+)</text>
        <dbReference type="Rhea" id="RHEA:41932"/>
        <dbReference type="Rhea" id="RHEA-COMP:9652"/>
        <dbReference type="Rhea" id="RHEA-COMP:9685"/>
        <dbReference type="ChEBI" id="CHEBI:7896"/>
        <dbReference type="ChEBI" id="CHEBI:15377"/>
        <dbReference type="ChEBI" id="CHEBI:15378"/>
        <dbReference type="ChEBI" id="CHEBI:64479"/>
        <dbReference type="ChEBI" id="CHEBI:78483"/>
        <dbReference type="EC" id="3.1.2.14"/>
    </reaction>
    <physiologicalReaction direction="left-to-right" evidence="42">
        <dbReference type="Rhea" id="RHEA:41933"/>
    </physiologicalReaction>
</comment>
<comment type="catalytic activity">
    <reaction evidence="26">
        <text>3-oxodecanoyl-[ACP] + NADPH + H(+) = (3R)-hydroxydecanoyl-[ACP] + NADP(+)</text>
        <dbReference type="Rhea" id="RHEA:41856"/>
        <dbReference type="Rhea" id="RHEA-COMP:9637"/>
        <dbReference type="Rhea" id="RHEA-COMP:9638"/>
        <dbReference type="ChEBI" id="CHEBI:15378"/>
        <dbReference type="ChEBI" id="CHEBI:57783"/>
        <dbReference type="ChEBI" id="CHEBI:58349"/>
        <dbReference type="ChEBI" id="CHEBI:78464"/>
        <dbReference type="ChEBI" id="CHEBI:78466"/>
    </reaction>
    <physiologicalReaction direction="left-to-right" evidence="26">
        <dbReference type="Rhea" id="RHEA:41857"/>
    </physiologicalReaction>
</comment>
<dbReference type="Pfam" id="PF02801">
    <property type="entry name" value="Ketoacyl-synt_C"/>
    <property type="match status" value="1"/>
</dbReference>
<evidence type="ECO:0000256" key="43">
    <source>
        <dbReference type="ARBA" id="ARBA00048935"/>
    </source>
</evidence>
<dbReference type="InterPro" id="IPR049552">
    <property type="entry name" value="PKS_DH_N"/>
</dbReference>
<dbReference type="CDD" id="cd08956">
    <property type="entry name" value="KR_3_FAS_SDR_x"/>
    <property type="match status" value="1"/>
</dbReference>
<evidence type="ECO:0000256" key="53">
    <source>
        <dbReference type="PROSITE-ProRule" id="PRU01363"/>
    </source>
</evidence>
<dbReference type="InterPro" id="IPR001242">
    <property type="entry name" value="Condensation_dom"/>
</dbReference>
<evidence type="ECO:0000256" key="49">
    <source>
        <dbReference type="ARBA" id="ARBA00049422"/>
    </source>
</evidence>
<comment type="catalytic activity">
    <reaction evidence="40">
        <text>a 2,3-saturated acyl-[ACP] + NADP(+) = a (2E)-enoyl-[ACP] + NADPH + H(+)</text>
        <dbReference type="Rhea" id="RHEA:22564"/>
        <dbReference type="Rhea" id="RHEA-COMP:9925"/>
        <dbReference type="Rhea" id="RHEA-COMP:9926"/>
        <dbReference type="ChEBI" id="CHEBI:15378"/>
        <dbReference type="ChEBI" id="CHEBI:57783"/>
        <dbReference type="ChEBI" id="CHEBI:58349"/>
        <dbReference type="ChEBI" id="CHEBI:78784"/>
        <dbReference type="ChEBI" id="CHEBI:78785"/>
        <dbReference type="EC" id="1.3.1.39"/>
    </reaction>
    <physiologicalReaction direction="right-to-left" evidence="40">
        <dbReference type="Rhea" id="RHEA:22566"/>
    </physiologicalReaction>
</comment>
<comment type="catalytic activity">
    <reaction evidence="50">
        <text>butanoyl-[ACP] + malonyl-[ACP] + H(+) = 3-oxohexanoyl-[ACP] + holo-[ACP] + CO2</text>
        <dbReference type="Rhea" id="RHEA:41820"/>
        <dbReference type="Rhea" id="RHEA-COMP:9623"/>
        <dbReference type="Rhea" id="RHEA-COMP:9628"/>
        <dbReference type="Rhea" id="RHEA-COMP:9629"/>
        <dbReference type="Rhea" id="RHEA-COMP:9685"/>
        <dbReference type="ChEBI" id="CHEBI:15378"/>
        <dbReference type="ChEBI" id="CHEBI:16526"/>
        <dbReference type="ChEBI" id="CHEBI:64479"/>
        <dbReference type="ChEBI" id="CHEBI:78449"/>
        <dbReference type="ChEBI" id="CHEBI:78454"/>
        <dbReference type="ChEBI" id="CHEBI:78456"/>
    </reaction>
    <physiologicalReaction direction="left-to-right" evidence="50">
        <dbReference type="Rhea" id="RHEA:41821"/>
    </physiologicalReaction>
</comment>
<dbReference type="Gene3D" id="3.30.70.3290">
    <property type="match status" value="1"/>
</dbReference>
<comment type="catalytic activity">
    <reaction evidence="20">
        <text>(3R)-hydroxybutanoyl-[ACP] = (2E)-butenoyl-[ACP] + H2O</text>
        <dbReference type="Rhea" id="RHEA:41808"/>
        <dbReference type="Rhea" id="RHEA-COMP:9626"/>
        <dbReference type="Rhea" id="RHEA-COMP:9627"/>
        <dbReference type="ChEBI" id="CHEBI:15377"/>
        <dbReference type="ChEBI" id="CHEBI:78451"/>
        <dbReference type="ChEBI" id="CHEBI:78453"/>
    </reaction>
    <physiologicalReaction direction="left-to-right" evidence="20">
        <dbReference type="Rhea" id="RHEA:41809"/>
    </physiologicalReaction>
</comment>
<evidence type="ECO:0000256" key="52">
    <source>
        <dbReference type="ARBA" id="ARBA00049533"/>
    </source>
</evidence>
<comment type="catalytic activity">
    <reaction evidence="28">
        <text>(2E)-butenoyl-[ACP] + NADPH + H(+) = butanoyl-[ACP] + NADP(+)</text>
        <dbReference type="Rhea" id="RHEA:41812"/>
        <dbReference type="Rhea" id="RHEA-COMP:9627"/>
        <dbReference type="Rhea" id="RHEA-COMP:9628"/>
        <dbReference type="ChEBI" id="CHEBI:15378"/>
        <dbReference type="ChEBI" id="CHEBI:57783"/>
        <dbReference type="ChEBI" id="CHEBI:58349"/>
        <dbReference type="ChEBI" id="CHEBI:78453"/>
        <dbReference type="ChEBI" id="CHEBI:78454"/>
    </reaction>
    <physiologicalReaction direction="left-to-right" evidence="28">
        <dbReference type="Rhea" id="RHEA:41813"/>
    </physiologicalReaction>
</comment>
<dbReference type="InterPro" id="IPR045851">
    <property type="entry name" value="AMP-bd_C_sf"/>
</dbReference>
<comment type="cofactor">
    <cofactor evidence="1">
        <name>pantetheine 4'-phosphate</name>
        <dbReference type="ChEBI" id="CHEBI:47942"/>
    </cofactor>
</comment>
<dbReference type="InterPro" id="IPR057326">
    <property type="entry name" value="KR_dom"/>
</dbReference>
<evidence type="ECO:0000259" key="56">
    <source>
        <dbReference type="PROSITE" id="PS52004"/>
    </source>
</evidence>
<evidence type="ECO:0000256" key="24">
    <source>
        <dbReference type="ARBA" id="ARBA00047394"/>
    </source>
</evidence>
<dbReference type="Gene3D" id="3.30.300.30">
    <property type="match status" value="2"/>
</dbReference>
<dbReference type="InterPro" id="IPR014031">
    <property type="entry name" value="Ketoacyl_synth_C"/>
</dbReference>
<evidence type="ECO:0000256" key="33">
    <source>
        <dbReference type="ARBA" id="ARBA00047961"/>
    </source>
</evidence>
<evidence type="ECO:0000256" key="50">
    <source>
        <dbReference type="ARBA" id="ARBA00049449"/>
    </source>
</evidence>
<dbReference type="InterPro" id="IPR018201">
    <property type="entry name" value="Ketoacyl_synth_AS"/>
</dbReference>
<evidence type="ECO:0000256" key="42">
    <source>
        <dbReference type="ARBA" id="ARBA00048704"/>
    </source>
</evidence>
<comment type="catalytic activity">
    <reaction evidence="52">
        <text>octanoyl-[ACP] + malonyl-[ACP] + H(+) = 3-oxodecanoyl-[ACP] + holo-[ACP] + CO2</text>
        <dbReference type="Rhea" id="RHEA:41852"/>
        <dbReference type="Rhea" id="RHEA-COMP:9623"/>
        <dbReference type="Rhea" id="RHEA-COMP:9636"/>
        <dbReference type="Rhea" id="RHEA-COMP:9637"/>
        <dbReference type="Rhea" id="RHEA-COMP:9685"/>
        <dbReference type="ChEBI" id="CHEBI:15378"/>
        <dbReference type="ChEBI" id="CHEBI:16526"/>
        <dbReference type="ChEBI" id="CHEBI:64479"/>
        <dbReference type="ChEBI" id="CHEBI:78449"/>
        <dbReference type="ChEBI" id="CHEBI:78463"/>
        <dbReference type="ChEBI" id="CHEBI:78464"/>
    </reaction>
    <physiologicalReaction direction="left-to-right" evidence="52">
        <dbReference type="Rhea" id="RHEA:41853"/>
    </physiologicalReaction>
</comment>
<dbReference type="InterPro" id="IPR014043">
    <property type="entry name" value="Acyl_transferase_dom"/>
</dbReference>
<evidence type="ECO:0000256" key="40">
    <source>
        <dbReference type="ARBA" id="ARBA00048650"/>
    </source>
</evidence>
<feature type="domain" description="Ketosynthase family 3 (KS3)" evidence="56">
    <location>
        <begin position="20"/>
        <end position="447"/>
    </location>
</feature>
<comment type="catalytic activity">
    <reaction evidence="34">
        <text>hexadecanoyl-[ACP] + malonyl-[ACP] + H(+) = 3-oxooctadecanoyl-[ACP] + holo-[ACP] + CO2</text>
        <dbReference type="Rhea" id="RHEA:41916"/>
        <dbReference type="Rhea" id="RHEA-COMP:9623"/>
        <dbReference type="Rhea" id="RHEA-COMP:9652"/>
        <dbReference type="Rhea" id="RHEA-COMP:9653"/>
        <dbReference type="Rhea" id="RHEA-COMP:9685"/>
        <dbReference type="ChEBI" id="CHEBI:15378"/>
        <dbReference type="ChEBI" id="CHEBI:16526"/>
        <dbReference type="ChEBI" id="CHEBI:64479"/>
        <dbReference type="ChEBI" id="CHEBI:78449"/>
        <dbReference type="ChEBI" id="CHEBI:78483"/>
        <dbReference type="ChEBI" id="CHEBI:78487"/>
    </reaction>
    <physiologicalReaction direction="left-to-right" evidence="34">
        <dbReference type="Rhea" id="RHEA:41917"/>
    </physiologicalReaction>
</comment>
<evidence type="ECO:0000256" key="14">
    <source>
        <dbReference type="ARBA" id="ARBA00023373"/>
    </source>
</evidence>
<comment type="catalytic activity">
    <reaction evidence="36">
        <text>tetradecanoyl-[ACP] + H2O = tetradecanoate + holo-[ACP] + H(+)</text>
        <dbReference type="Rhea" id="RHEA:30123"/>
        <dbReference type="Rhea" id="RHEA-COMP:9648"/>
        <dbReference type="Rhea" id="RHEA-COMP:9685"/>
        <dbReference type="ChEBI" id="CHEBI:15377"/>
        <dbReference type="ChEBI" id="CHEBI:15378"/>
        <dbReference type="ChEBI" id="CHEBI:30807"/>
        <dbReference type="ChEBI" id="CHEBI:64479"/>
        <dbReference type="ChEBI" id="CHEBI:78477"/>
        <dbReference type="EC" id="3.1.2.14"/>
    </reaction>
    <physiologicalReaction direction="left-to-right" evidence="36">
        <dbReference type="Rhea" id="RHEA:30124"/>
    </physiologicalReaction>
</comment>
<evidence type="ECO:0000256" key="46">
    <source>
        <dbReference type="ARBA" id="ARBA00049171"/>
    </source>
</evidence>
<dbReference type="SUPFAM" id="SSF50129">
    <property type="entry name" value="GroES-like"/>
    <property type="match status" value="1"/>
</dbReference>
<dbReference type="SMART" id="SM00827">
    <property type="entry name" value="PKS_AT"/>
    <property type="match status" value="1"/>
</dbReference>
<comment type="function">
    <text evidence="21">Fatty acid synthetase is a multifunctional enzyme that catalyzes the de novo biosynthesis of long-chain saturated fatty acids starting from acetyl-CoA and malonyl-CoA in the presence of NADPH. This multifunctional protein contains 7 catalytic activities and a site for the binding of the prosthetic group 4'-phosphopantetheine of the acyl carrier protein ([ACP]) domain.</text>
</comment>
<dbReference type="InterPro" id="IPR020843">
    <property type="entry name" value="ER"/>
</dbReference>
<keyword evidence="11" id="KW-0012">Acyltransferase</keyword>
<dbReference type="Gene3D" id="3.40.50.720">
    <property type="entry name" value="NAD(P)-binding Rossmann-like Domain"/>
    <property type="match status" value="3"/>
</dbReference>
<dbReference type="CDD" id="cd00833">
    <property type="entry name" value="PKS"/>
    <property type="match status" value="1"/>
</dbReference>
<dbReference type="InterPro" id="IPR001227">
    <property type="entry name" value="Ac_transferase_dom_sf"/>
</dbReference>
<dbReference type="InterPro" id="IPR013154">
    <property type="entry name" value="ADH-like_N"/>
</dbReference>
<dbReference type="InterPro" id="IPR011032">
    <property type="entry name" value="GroES-like_sf"/>
</dbReference>
<comment type="catalytic activity">
    <reaction evidence="35">
        <text>(2E)-dodecenoyl-[ACP] + NADPH + H(+) = dodecanoyl-[ACP] + NADP(+)</text>
        <dbReference type="Rhea" id="RHEA:41880"/>
        <dbReference type="Rhea" id="RHEA-COMP:9643"/>
        <dbReference type="Rhea" id="RHEA-COMP:9644"/>
        <dbReference type="ChEBI" id="CHEBI:15378"/>
        <dbReference type="ChEBI" id="CHEBI:57783"/>
        <dbReference type="ChEBI" id="CHEBI:58349"/>
        <dbReference type="ChEBI" id="CHEBI:65264"/>
        <dbReference type="ChEBI" id="CHEBI:78472"/>
    </reaction>
    <physiologicalReaction direction="left-to-right" evidence="35">
        <dbReference type="Rhea" id="RHEA:41881"/>
    </physiologicalReaction>
</comment>
<feature type="region of interest" description="C-terminal hotdog fold" evidence="53">
    <location>
        <begin position="1043"/>
        <end position="1180"/>
    </location>
</feature>
<evidence type="ECO:0000256" key="36">
    <source>
        <dbReference type="ARBA" id="ARBA00048289"/>
    </source>
</evidence>
<dbReference type="SUPFAM" id="SSF53901">
    <property type="entry name" value="Thiolase-like"/>
    <property type="match status" value="1"/>
</dbReference>
<evidence type="ECO:0000256" key="7">
    <source>
        <dbReference type="ARBA" id="ARBA00022799"/>
    </source>
</evidence>
<dbReference type="Gene3D" id="3.40.366.10">
    <property type="entry name" value="Malonyl-Coenzyme A Acyl Carrier Protein, domain 2"/>
    <property type="match status" value="1"/>
</dbReference>
<evidence type="ECO:0000256" key="22">
    <source>
        <dbReference type="ARBA" id="ARBA00029443"/>
    </source>
</evidence>
<dbReference type="InterPro" id="IPR029058">
    <property type="entry name" value="AB_hydrolase_fold"/>
</dbReference>
<dbReference type="Pfam" id="PF14765">
    <property type="entry name" value="PS-DH"/>
    <property type="match status" value="1"/>
</dbReference>
<dbReference type="SUPFAM" id="SSF55048">
    <property type="entry name" value="Probable ACP-binding domain of malonyl-CoA ACP transacylase"/>
    <property type="match status" value="1"/>
</dbReference>
<dbReference type="Gene3D" id="3.90.180.10">
    <property type="entry name" value="Medium-chain alcohol dehydrogenases, catalytic domain"/>
    <property type="match status" value="1"/>
</dbReference>
<evidence type="ECO:0000256" key="11">
    <source>
        <dbReference type="ARBA" id="ARBA00023315"/>
    </source>
</evidence>
<dbReference type="SUPFAM" id="SSF52777">
    <property type="entry name" value="CoA-dependent acyltransferases"/>
    <property type="match status" value="4"/>
</dbReference>
<dbReference type="InterPro" id="IPR036291">
    <property type="entry name" value="NAD(P)-bd_dom_sf"/>
</dbReference>
<comment type="catalytic activity">
    <reaction evidence="12">
        <text>(3R)-hydroxyoctanoyl-[ACP] = (2E)-octenoyl-[ACP] + H2O</text>
        <dbReference type="Rhea" id="RHEA:41844"/>
        <dbReference type="Rhea" id="RHEA-COMP:9634"/>
        <dbReference type="Rhea" id="RHEA-COMP:9635"/>
        <dbReference type="ChEBI" id="CHEBI:15377"/>
        <dbReference type="ChEBI" id="CHEBI:78461"/>
        <dbReference type="ChEBI" id="CHEBI:78462"/>
    </reaction>
    <physiologicalReaction direction="left-to-right" evidence="12">
        <dbReference type="Rhea" id="RHEA:41845"/>
    </physiologicalReaction>
</comment>
<dbReference type="SMART" id="SM00824">
    <property type="entry name" value="PKS_TE"/>
    <property type="match status" value="1"/>
</dbReference>
<evidence type="ECO:0000256" key="20">
    <source>
        <dbReference type="ARBA" id="ARBA00023402"/>
    </source>
</evidence>
<evidence type="ECO:0000256" key="45">
    <source>
        <dbReference type="ARBA" id="ARBA00049109"/>
    </source>
</evidence>
<evidence type="ECO:0000256" key="12">
    <source>
        <dbReference type="ARBA" id="ARBA00023332"/>
    </source>
</evidence>
<feature type="domain" description="Carrier" evidence="55">
    <location>
        <begin position="3052"/>
        <end position="3126"/>
    </location>
</feature>
<evidence type="ECO:0000256" key="44">
    <source>
        <dbReference type="ARBA" id="ARBA00049019"/>
    </source>
</evidence>
<dbReference type="InterPro" id="IPR020807">
    <property type="entry name" value="PKS_DH"/>
</dbReference>
<evidence type="ECO:0000256" key="17">
    <source>
        <dbReference type="ARBA" id="ARBA00023398"/>
    </source>
</evidence>
<keyword evidence="3" id="KW-0596">Phosphopantetheine</keyword>
<dbReference type="InterPro" id="IPR010071">
    <property type="entry name" value="AA_adenyl_dom"/>
</dbReference>
<dbReference type="Gene3D" id="3.10.129.110">
    <property type="entry name" value="Polyketide synthase dehydratase"/>
    <property type="match status" value="1"/>
</dbReference>
<dbReference type="InterPro" id="IPR042099">
    <property type="entry name" value="ANL_N_sf"/>
</dbReference>
<dbReference type="InterPro" id="IPR016039">
    <property type="entry name" value="Thiolase-like"/>
</dbReference>
<comment type="similarity">
    <text evidence="22">In the C-terminal section; belongs to the NRP synthetase family.</text>
</comment>
<dbReference type="Pfam" id="PF08240">
    <property type="entry name" value="ADH_N"/>
    <property type="match status" value="1"/>
</dbReference>
<feature type="compositionally biased region" description="Pro residues" evidence="54">
    <location>
        <begin position="2063"/>
        <end position="2076"/>
    </location>
</feature>
<comment type="catalytic activity">
    <reaction evidence="44">
        <text>(2E)-octadecenoyl-[ACP] + NADPH + H(+) = octadecanoyl-[ACP] + NADP(+)</text>
        <dbReference type="Rhea" id="RHEA:41928"/>
        <dbReference type="Rhea" id="RHEA-COMP:9655"/>
        <dbReference type="Rhea" id="RHEA-COMP:9656"/>
        <dbReference type="ChEBI" id="CHEBI:15378"/>
        <dbReference type="ChEBI" id="CHEBI:57783"/>
        <dbReference type="ChEBI" id="CHEBI:58349"/>
        <dbReference type="ChEBI" id="CHEBI:78489"/>
        <dbReference type="ChEBI" id="CHEBI:78495"/>
    </reaction>
    <physiologicalReaction direction="left-to-right" evidence="44">
        <dbReference type="Rhea" id="RHEA:41929"/>
    </physiologicalReaction>
</comment>
<dbReference type="InterPro" id="IPR020845">
    <property type="entry name" value="AMP-binding_CS"/>
</dbReference>
<dbReference type="NCBIfam" id="TIGR01733">
    <property type="entry name" value="AA-adenyl-dom"/>
    <property type="match status" value="2"/>
</dbReference>
<feature type="region of interest" description="N-terminal hotdog fold" evidence="53">
    <location>
        <begin position="906"/>
        <end position="1031"/>
    </location>
</feature>
<comment type="catalytic activity">
    <reaction evidence="48">
        <text>3-oxohexadecanoyl-[ACP] + NADPH + H(+) = (3R)-hydroxyhexadecanoyl-[ACP] + NADP(+)</text>
        <dbReference type="Rhea" id="RHEA:41904"/>
        <dbReference type="Rhea" id="RHEA-COMP:9649"/>
        <dbReference type="Rhea" id="RHEA-COMP:9650"/>
        <dbReference type="ChEBI" id="CHEBI:15378"/>
        <dbReference type="ChEBI" id="CHEBI:57783"/>
        <dbReference type="ChEBI" id="CHEBI:58349"/>
        <dbReference type="ChEBI" id="CHEBI:78478"/>
        <dbReference type="ChEBI" id="CHEBI:78480"/>
    </reaction>
    <physiologicalReaction direction="left-to-right" evidence="48">
        <dbReference type="Rhea" id="RHEA:41905"/>
    </physiologicalReaction>
</comment>
<feature type="region of interest" description="Disordered" evidence="54">
    <location>
        <begin position="2054"/>
        <end position="2089"/>
    </location>
</feature>
<comment type="catalytic activity">
    <reaction evidence="33">
        <text>acetyl-[ACP] + malonyl-[ACP] + H(+) = 3-oxobutanoyl-[ACP] + holo-[ACP] + CO2</text>
        <dbReference type="Rhea" id="RHEA:41800"/>
        <dbReference type="Rhea" id="RHEA-COMP:9621"/>
        <dbReference type="Rhea" id="RHEA-COMP:9623"/>
        <dbReference type="Rhea" id="RHEA-COMP:9625"/>
        <dbReference type="Rhea" id="RHEA-COMP:9685"/>
        <dbReference type="ChEBI" id="CHEBI:15378"/>
        <dbReference type="ChEBI" id="CHEBI:16526"/>
        <dbReference type="ChEBI" id="CHEBI:64479"/>
        <dbReference type="ChEBI" id="CHEBI:78446"/>
        <dbReference type="ChEBI" id="CHEBI:78449"/>
        <dbReference type="ChEBI" id="CHEBI:78450"/>
    </reaction>
    <physiologicalReaction direction="left-to-right" evidence="33">
        <dbReference type="Rhea" id="RHEA:41801"/>
    </physiologicalReaction>
</comment>
<keyword evidence="7" id="KW-0702">S-nitrosylation</keyword>
<name>A0ABU0WUQ4_9PSEU</name>
<dbReference type="Pfam" id="PF21089">
    <property type="entry name" value="PKS_DH_N"/>
    <property type="match status" value="1"/>
</dbReference>
<evidence type="ECO:0000256" key="35">
    <source>
        <dbReference type="ARBA" id="ARBA00048281"/>
    </source>
</evidence>
<feature type="region of interest" description="Disordered" evidence="54">
    <location>
        <begin position="1"/>
        <end position="22"/>
    </location>
</feature>
<dbReference type="InterPro" id="IPR016036">
    <property type="entry name" value="Malonyl_transacylase_ACP-bd"/>
</dbReference>
<evidence type="ECO:0000256" key="47">
    <source>
        <dbReference type="ARBA" id="ARBA00049263"/>
    </source>
</evidence>
<dbReference type="Proteomes" id="UP001225605">
    <property type="component" value="Unassembled WGS sequence"/>
</dbReference>
<dbReference type="SUPFAM" id="SSF52151">
    <property type="entry name" value="FabD/lysophospholipase-like"/>
    <property type="match status" value="1"/>
</dbReference>
<dbReference type="InterPro" id="IPR013968">
    <property type="entry name" value="PKS_KR"/>
</dbReference>
<evidence type="ECO:0000256" key="51">
    <source>
        <dbReference type="ARBA" id="ARBA00049521"/>
    </source>
</evidence>
<comment type="catalytic activity">
    <reaction evidence="49">
        <text>3-oxooctanoyl-[ACP] + NADPH + H(+) = (3R)-hydroxyoctanoyl-[ACP] + NADP(+)</text>
        <dbReference type="Rhea" id="RHEA:41840"/>
        <dbReference type="Rhea" id="RHEA-COMP:9633"/>
        <dbReference type="Rhea" id="RHEA-COMP:9634"/>
        <dbReference type="ChEBI" id="CHEBI:15378"/>
        <dbReference type="ChEBI" id="CHEBI:57783"/>
        <dbReference type="ChEBI" id="CHEBI:58349"/>
        <dbReference type="ChEBI" id="CHEBI:78460"/>
        <dbReference type="ChEBI" id="CHEBI:78461"/>
    </reaction>
    <physiologicalReaction direction="left-to-right" evidence="49">
        <dbReference type="Rhea" id="RHEA:41841"/>
    </physiologicalReaction>
</comment>
<feature type="active site" description="Proton acceptor; for dehydratase activity" evidence="53">
    <location>
        <position position="938"/>
    </location>
</feature>
<comment type="catalytic activity">
    <reaction evidence="43">
        <text>3-oxotetradecanoyl-[ACP] + NADPH + H(+) = (3R)-hydroxytetradecanoyl-[ACP] + NADP(+)</text>
        <dbReference type="Rhea" id="RHEA:41888"/>
        <dbReference type="Rhea" id="RHEA-COMP:9645"/>
        <dbReference type="Rhea" id="RHEA-COMP:9646"/>
        <dbReference type="ChEBI" id="CHEBI:15378"/>
        <dbReference type="ChEBI" id="CHEBI:57783"/>
        <dbReference type="ChEBI" id="CHEBI:58349"/>
        <dbReference type="ChEBI" id="CHEBI:78473"/>
        <dbReference type="ChEBI" id="CHEBI:78474"/>
    </reaction>
    <physiologicalReaction direction="left-to-right" evidence="43">
        <dbReference type="Rhea" id="RHEA:41889"/>
    </physiologicalReaction>
</comment>
<dbReference type="Gene3D" id="3.40.50.12780">
    <property type="entry name" value="N-terminal domain of ligase-like"/>
    <property type="match status" value="2"/>
</dbReference>
<dbReference type="PROSITE" id="PS52019">
    <property type="entry name" value="PKS_MFAS_DH"/>
    <property type="match status" value="1"/>
</dbReference>
<dbReference type="SMART" id="SM00829">
    <property type="entry name" value="PKS_ER"/>
    <property type="match status" value="1"/>
</dbReference>
<comment type="catalytic activity">
    <reaction evidence="31">
        <text>(2E)-hexenoyl-[ACP] + NADPH + H(+) = hexanoyl-[ACP] + NADP(+)</text>
        <dbReference type="Rhea" id="RHEA:41832"/>
        <dbReference type="Rhea" id="RHEA-COMP:9631"/>
        <dbReference type="Rhea" id="RHEA-COMP:9632"/>
        <dbReference type="ChEBI" id="CHEBI:15378"/>
        <dbReference type="ChEBI" id="CHEBI:57783"/>
        <dbReference type="ChEBI" id="CHEBI:58349"/>
        <dbReference type="ChEBI" id="CHEBI:78458"/>
        <dbReference type="ChEBI" id="CHEBI:78459"/>
    </reaction>
    <physiologicalReaction direction="left-to-right" evidence="31">
        <dbReference type="Rhea" id="RHEA:41833"/>
    </physiologicalReaction>
</comment>
<feature type="domain" description="PKS/mFAS DH" evidence="57">
    <location>
        <begin position="906"/>
        <end position="1180"/>
    </location>
</feature>
<dbReference type="SUPFAM" id="SSF51735">
    <property type="entry name" value="NAD(P)-binding Rossmann-fold domains"/>
    <property type="match status" value="3"/>
</dbReference>
<evidence type="ECO:0000313" key="59">
    <source>
        <dbReference type="Proteomes" id="UP001225605"/>
    </source>
</evidence>
<evidence type="ECO:0000256" key="15">
    <source>
        <dbReference type="ARBA" id="ARBA00023388"/>
    </source>
</evidence>
<comment type="catalytic activity">
    <reaction evidence="46">
        <text>(2E)-tetradecenoyl-[ACP] + NADPH + H(+) = tetradecanoyl-[ACP] + NADP(+)</text>
        <dbReference type="Rhea" id="RHEA:41896"/>
        <dbReference type="Rhea" id="RHEA-COMP:9647"/>
        <dbReference type="Rhea" id="RHEA-COMP:9648"/>
        <dbReference type="ChEBI" id="CHEBI:15378"/>
        <dbReference type="ChEBI" id="CHEBI:57783"/>
        <dbReference type="ChEBI" id="CHEBI:58349"/>
        <dbReference type="ChEBI" id="CHEBI:78475"/>
        <dbReference type="ChEBI" id="CHEBI:78477"/>
    </reaction>
    <physiologicalReaction direction="left-to-right" evidence="46">
        <dbReference type="Rhea" id="RHEA:41897"/>
    </physiologicalReaction>
</comment>
<dbReference type="Gene3D" id="3.40.50.1820">
    <property type="entry name" value="alpha/beta hydrolase"/>
    <property type="match status" value="1"/>
</dbReference>
<evidence type="ECO:0000256" key="29">
    <source>
        <dbReference type="ARBA" id="ARBA00047578"/>
    </source>
</evidence>
<dbReference type="PANTHER" id="PTHR43775">
    <property type="entry name" value="FATTY ACID SYNTHASE"/>
    <property type="match status" value="1"/>
</dbReference>
<feature type="region of interest" description="Disordered" evidence="54">
    <location>
        <begin position="1919"/>
        <end position="1958"/>
    </location>
</feature>
<comment type="catalytic activity">
    <reaction evidence="39">
        <text>3-oxohexanoyl-[ACP] + NADPH + H(+) = (3R)-hydroxyhexanoyl-[ACP] + NADP(+)</text>
        <dbReference type="Rhea" id="RHEA:41824"/>
        <dbReference type="Rhea" id="RHEA-COMP:9629"/>
        <dbReference type="Rhea" id="RHEA-COMP:9630"/>
        <dbReference type="ChEBI" id="CHEBI:15378"/>
        <dbReference type="ChEBI" id="CHEBI:57783"/>
        <dbReference type="ChEBI" id="CHEBI:58349"/>
        <dbReference type="ChEBI" id="CHEBI:78456"/>
        <dbReference type="ChEBI" id="CHEBI:78457"/>
    </reaction>
    <physiologicalReaction direction="left-to-right" evidence="39">
        <dbReference type="Rhea" id="RHEA:41825"/>
    </physiologicalReaction>
</comment>
<comment type="catalytic activity">
    <reaction evidence="32">
        <text>3-oxobutanoyl-[ACP] + NADPH + H(+) = (3R)-hydroxybutanoyl-[ACP] + NADP(+)</text>
        <dbReference type="Rhea" id="RHEA:41804"/>
        <dbReference type="Rhea" id="RHEA-COMP:9625"/>
        <dbReference type="Rhea" id="RHEA-COMP:9626"/>
        <dbReference type="ChEBI" id="CHEBI:15378"/>
        <dbReference type="ChEBI" id="CHEBI:57783"/>
        <dbReference type="ChEBI" id="CHEBI:58349"/>
        <dbReference type="ChEBI" id="CHEBI:78450"/>
        <dbReference type="ChEBI" id="CHEBI:78451"/>
    </reaction>
    <physiologicalReaction direction="left-to-right" evidence="32">
        <dbReference type="Rhea" id="RHEA:41805"/>
    </physiologicalReaction>
</comment>
<dbReference type="InterPro" id="IPR020841">
    <property type="entry name" value="PKS_Beta-ketoAc_synthase_dom"/>
</dbReference>
<accession>A0ABU0WUQ4</accession>
<comment type="catalytic activity">
    <reaction evidence="47">
        <text>3-oxododecanoyl-[ACP] + NADPH + H(+) = (3R)-hydroxydodecanoyl-[ACP] + NADP(+)</text>
        <dbReference type="Rhea" id="RHEA:41872"/>
        <dbReference type="Rhea" id="RHEA-COMP:9641"/>
        <dbReference type="Rhea" id="RHEA-COMP:9642"/>
        <dbReference type="ChEBI" id="CHEBI:15378"/>
        <dbReference type="ChEBI" id="CHEBI:57783"/>
        <dbReference type="ChEBI" id="CHEBI:58349"/>
        <dbReference type="ChEBI" id="CHEBI:78469"/>
        <dbReference type="ChEBI" id="CHEBI:78470"/>
    </reaction>
    <physiologicalReaction direction="left-to-right" evidence="47">
        <dbReference type="Rhea" id="RHEA:41873"/>
    </physiologicalReaction>
</comment>
<evidence type="ECO:0000256" key="31">
    <source>
        <dbReference type="ARBA" id="ARBA00047897"/>
    </source>
</evidence>
<dbReference type="SMART" id="SM00825">
    <property type="entry name" value="PKS_KS"/>
    <property type="match status" value="1"/>
</dbReference>
<dbReference type="InterPro" id="IPR020802">
    <property type="entry name" value="TesA-like"/>
</dbReference>
<evidence type="ECO:0000256" key="16">
    <source>
        <dbReference type="ARBA" id="ARBA00023394"/>
    </source>
</evidence>
<comment type="caution">
    <text evidence="58">The sequence shown here is derived from an EMBL/GenBank/DDBJ whole genome shotgun (WGS) entry which is preliminary data.</text>
</comment>
<dbReference type="Pfam" id="PF08659">
    <property type="entry name" value="KR"/>
    <property type="match status" value="1"/>
</dbReference>
<evidence type="ECO:0000256" key="28">
    <source>
        <dbReference type="ARBA" id="ARBA00047500"/>
    </source>
</evidence>
<dbReference type="SUPFAM" id="SSF53474">
    <property type="entry name" value="alpha/beta-Hydrolases"/>
    <property type="match status" value="1"/>
</dbReference>
<evidence type="ECO:0000256" key="48">
    <source>
        <dbReference type="ARBA" id="ARBA00049414"/>
    </source>
</evidence>
<dbReference type="Pfam" id="PF13602">
    <property type="entry name" value="ADH_zinc_N_2"/>
    <property type="match status" value="1"/>
</dbReference>
<dbReference type="PROSITE" id="PS00012">
    <property type="entry name" value="PHOSPHOPANTETHEINE"/>
    <property type="match status" value="1"/>
</dbReference>
<dbReference type="PROSITE" id="PS50075">
    <property type="entry name" value="CARRIER"/>
    <property type="match status" value="3"/>
</dbReference>
<keyword evidence="9" id="KW-0456">Lyase</keyword>
<comment type="catalytic activity">
    <reaction evidence="13">
        <text>(3R)-hydroxydodecanoyl-[ACP] = (2E)-dodecenoyl-[ACP] + H2O</text>
        <dbReference type="Rhea" id="RHEA:41876"/>
        <dbReference type="Rhea" id="RHEA-COMP:9642"/>
        <dbReference type="Rhea" id="RHEA-COMP:9643"/>
        <dbReference type="ChEBI" id="CHEBI:15377"/>
        <dbReference type="ChEBI" id="CHEBI:78470"/>
        <dbReference type="ChEBI" id="CHEBI:78472"/>
    </reaction>
    <physiologicalReaction direction="left-to-right" evidence="13">
        <dbReference type="Rhea" id="RHEA:41877"/>
    </physiologicalReaction>
</comment>
<evidence type="ECO:0000256" key="27">
    <source>
        <dbReference type="ARBA" id="ARBA00047451"/>
    </source>
</evidence>
<evidence type="ECO:0000256" key="30">
    <source>
        <dbReference type="ARBA" id="ARBA00047810"/>
    </source>
</evidence>
<evidence type="ECO:0000256" key="25">
    <source>
        <dbReference type="ARBA" id="ARBA00047400"/>
    </source>
</evidence>
<dbReference type="PANTHER" id="PTHR43775:SF51">
    <property type="entry name" value="INACTIVE PHENOLPHTHIOCEROL SYNTHESIS POLYKETIDE SYNTHASE TYPE I PKS1-RELATED"/>
    <property type="match status" value="1"/>
</dbReference>
<dbReference type="InterPro" id="IPR023213">
    <property type="entry name" value="CAT-like_dom_sf"/>
</dbReference>
<keyword evidence="10" id="KW-0511">Multifunctional enzyme</keyword>
<comment type="catalytic activity">
    <reaction evidence="18">
        <text>(3R)-hydroxyoctadecanoyl-[ACP] = (2E)-octadecenoyl-[ACP] + H2O</text>
        <dbReference type="Rhea" id="RHEA:41924"/>
        <dbReference type="Rhea" id="RHEA-COMP:9654"/>
        <dbReference type="Rhea" id="RHEA-COMP:9655"/>
        <dbReference type="ChEBI" id="CHEBI:15377"/>
        <dbReference type="ChEBI" id="CHEBI:78488"/>
        <dbReference type="ChEBI" id="CHEBI:78489"/>
    </reaction>
    <physiologicalReaction direction="left-to-right" evidence="18">
        <dbReference type="Rhea" id="RHEA:41925"/>
    </physiologicalReaction>
</comment>
<dbReference type="Gene3D" id="3.40.47.10">
    <property type="match status" value="1"/>
</dbReference>
<proteinExistence type="inferred from homology"/>
<evidence type="ECO:0000256" key="4">
    <source>
        <dbReference type="ARBA" id="ARBA00022553"/>
    </source>
</evidence>
<dbReference type="InterPro" id="IPR049900">
    <property type="entry name" value="PKS_mFAS_DH"/>
</dbReference>
<comment type="catalytic activity">
    <reaction evidence="23">
        <text>3-oxooctadecanoyl-[ACP] + NADPH + H(+) = (3R)-hydroxyoctadecanoyl-[ACP] + NADP(+)</text>
        <dbReference type="Rhea" id="RHEA:41920"/>
        <dbReference type="Rhea" id="RHEA-COMP:9653"/>
        <dbReference type="Rhea" id="RHEA-COMP:9654"/>
        <dbReference type="ChEBI" id="CHEBI:15378"/>
        <dbReference type="ChEBI" id="CHEBI:57783"/>
        <dbReference type="ChEBI" id="CHEBI:58349"/>
        <dbReference type="ChEBI" id="CHEBI:78487"/>
        <dbReference type="ChEBI" id="CHEBI:78488"/>
    </reaction>
    <physiologicalReaction direction="left-to-right" evidence="23">
        <dbReference type="Rhea" id="RHEA:41921"/>
    </physiologicalReaction>
</comment>
<dbReference type="InterPro" id="IPR000873">
    <property type="entry name" value="AMP-dep_synth/lig_dom"/>
</dbReference>
<evidence type="ECO:0000256" key="38">
    <source>
        <dbReference type="ARBA" id="ARBA00048506"/>
    </source>
</evidence>
<dbReference type="SMART" id="SM00823">
    <property type="entry name" value="PKS_PP"/>
    <property type="match status" value="3"/>
</dbReference>
<dbReference type="Gene3D" id="3.30.559.10">
    <property type="entry name" value="Chloramphenicol acetyltransferase-like domain"/>
    <property type="match status" value="2"/>
</dbReference>
<evidence type="ECO:0000256" key="41">
    <source>
        <dbReference type="ARBA" id="ARBA00048691"/>
    </source>
</evidence>
<dbReference type="InterPro" id="IPR049551">
    <property type="entry name" value="PKS_DH_C"/>
</dbReference>
<evidence type="ECO:0000313" key="58">
    <source>
        <dbReference type="EMBL" id="MDQ2583586.1"/>
    </source>
</evidence>
<dbReference type="Pfam" id="PF00668">
    <property type="entry name" value="Condensation"/>
    <property type="match status" value="2"/>
</dbReference>
<comment type="catalytic activity">
    <reaction evidence="19">
        <text>(3R)-hydroxyhexadecanoyl-[ACP] = (2E)-hexadecenoyl-[ACP] + H2O</text>
        <dbReference type="Rhea" id="RHEA:41908"/>
        <dbReference type="Rhea" id="RHEA-COMP:9650"/>
        <dbReference type="Rhea" id="RHEA-COMP:9651"/>
        <dbReference type="ChEBI" id="CHEBI:15377"/>
        <dbReference type="ChEBI" id="CHEBI:78480"/>
        <dbReference type="ChEBI" id="CHEBI:78481"/>
    </reaction>
    <physiologicalReaction direction="left-to-right" evidence="19">
        <dbReference type="Rhea" id="RHEA:41909"/>
    </physiologicalReaction>
</comment>
<keyword evidence="5" id="KW-0808">Transferase</keyword>
<protein>
    <submittedName>
        <fullName evidence="58">Non-ribosomal peptide synthetase</fullName>
    </submittedName>
</protein>
<comment type="catalytic activity">
    <reaction evidence="25">
        <text>a (3R)-hydroxyacyl-[ACP] + NADP(+) = a 3-oxoacyl-[ACP] + NADPH + H(+)</text>
        <dbReference type="Rhea" id="RHEA:17397"/>
        <dbReference type="Rhea" id="RHEA-COMP:9916"/>
        <dbReference type="Rhea" id="RHEA-COMP:9945"/>
        <dbReference type="ChEBI" id="CHEBI:15378"/>
        <dbReference type="ChEBI" id="CHEBI:57783"/>
        <dbReference type="ChEBI" id="CHEBI:58349"/>
        <dbReference type="ChEBI" id="CHEBI:78776"/>
        <dbReference type="ChEBI" id="CHEBI:78827"/>
        <dbReference type="EC" id="1.1.1.100"/>
    </reaction>
    <physiologicalReaction direction="right-to-left" evidence="25">
        <dbReference type="Rhea" id="RHEA:17399"/>
    </physiologicalReaction>
</comment>
<evidence type="ECO:0000256" key="39">
    <source>
        <dbReference type="ARBA" id="ARBA00048571"/>
    </source>
</evidence>
<comment type="catalytic activity">
    <reaction evidence="41">
        <text>holo-[ACP] + acetyl-CoA = acetyl-[ACP] + CoA</text>
        <dbReference type="Rhea" id="RHEA:41788"/>
        <dbReference type="Rhea" id="RHEA-COMP:9621"/>
        <dbReference type="Rhea" id="RHEA-COMP:9685"/>
        <dbReference type="ChEBI" id="CHEBI:57287"/>
        <dbReference type="ChEBI" id="CHEBI:57288"/>
        <dbReference type="ChEBI" id="CHEBI:64479"/>
        <dbReference type="ChEBI" id="CHEBI:78446"/>
        <dbReference type="EC" id="2.3.1.38"/>
    </reaction>
    <physiologicalReaction direction="left-to-right" evidence="41">
        <dbReference type="Rhea" id="RHEA:41789"/>
    </physiologicalReaction>
</comment>
<evidence type="ECO:0000259" key="57">
    <source>
        <dbReference type="PROSITE" id="PS52019"/>
    </source>
</evidence>
<dbReference type="InterPro" id="IPR001031">
    <property type="entry name" value="Thioesterase"/>
</dbReference>
<comment type="catalytic activity">
    <reaction evidence="15">
        <text>(3R)-hydroxydecanoyl-[ACP] = (2E)-decenoyl-[ACP] + H2O</text>
        <dbReference type="Rhea" id="RHEA:41860"/>
        <dbReference type="Rhea" id="RHEA-COMP:9638"/>
        <dbReference type="Rhea" id="RHEA-COMP:9639"/>
        <dbReference type="ChEBI" id="CHEBI:15377"/>
        <dbReference type="ChEBI" id="CHEBI:78466"/>
        <dbReference type="ChEBI" id="CHEBI:78467"/>
    </reaction>
    <physiologicalReaction direction="left-to-right" evidence="15">
        <dbReference type="Rhea" id="RHEA:41861"/>
    </physiologicalReaction>
</comment>
<keyword evidence="8" id="KW-0663">Pyridoxal phosphate</keyword>
<comment type="catalytic activity">
    <reaction evidence="38">
        <text>a fatty acyl-[ACP] + malonyl-[ACP] + H(+) = a 3-oxoacyl-[ACP] + holo-[ACP] + CO2</text>
        <dbReference type="Rhea" id="RHEA:22836"/>
        <dbReference type="Rhea" id="RHEA-COMP:9623"/>
        <dbReference type="Rhea" id="RHEA-COMP:9685"/>
        <dbReference type="Rhea" id="RHEA-COMP:9916"/>
        <dbReference type="Rhea" id="RHEA-COMP:14125"/>
        <dbReference type="ChEBI" id="CHEBI:15378"/>
        <dbReference type="ChEBI" id="CHEBI:16526"/>
        <dbReference type="ChEBI" id="CHEBI:64479"/>
        <dbReference type="ChEBI" id="CHEBI:78449"/>
        <dbReference type="ChEBI" id="CHEBI:78776"/>
        <dbReference type="ChEBI" id="CHEBI:138651"/>
        <dbReference type="EC" id="2.3.1.41"/>
    </reaction>
    <physiologicalReaction direction="left-to-right" evidence="38">
        <dbReference type="Rhea" id="RHEA:22837"/>
    </physiologicalReaction>
</comment>
<reference evidence="58 59" key="1">
    <citation type="submission" date="2017-06" db="EMBL/GenBank/DDBJ databases">
        <title>Cultured bacterium strain Saccharothrix yanglingensis Hhs.015.</title>
        <authorList>
            <person name="Xia Y."/>
        </authorList>
    </citation>
    <scope>NUCLEOTIDE SEQUENCE [LARGE SCALE GENOMIC DNA]</scope>
    <source>
        <strain evidence="58 59">Hhs.015</strain>
    </source>
</reference>
<comment type="catalytic activity">
    <reaction evidence="37">
        <text>(2E)-octenoyl-[ACP] + NADPH + H(+) = octanoyl-[ACP] + NADP(+)</text>
        <dbReference type="Rhea" id="RHEA:41848"/>
        <dbReference type="Rhea" id="RHEA-COMP:9635"/>
        <dbReference type="Rhea" id="RHEA-COMP:9636"/>
        <dbReference type="ChEBI" id="CHEBI:15378"/>
        <dbReference type="ChEBI" id="CHEBI:57783"/>
        <dbReference type="ChEBI" id="CHEBI:58349"/>
        <dbReference type="ChEBI" id="CHEBI:78462"/>
        <dbReference type="ChEBI" id="CHEBI:78463"/>
    </reaction>
    <physiologicalReaction direction="left-to-right" evidence="37">
        <dbReference type="Rhea" id="RHEA:41849"/>
    </physiologicalReaction>
</comment>
<evidence type="ECO:0000256" key="32">
    <source>
        <dbReference type="ARBA" id="ARBA00047953"/>
    </source>
</evidence>
<feature type="active site" description="Proton donor; for dehydratase activity" evidence="53">
    <location>
        <position position="1102"/>
    </location>
</feature>
<dbReference type="SUPFAM" id="SSF56801">
    <property type="entry name" value="Acetyl-CoA synthetase-like"/>
    <property type="match status" value="2"/>
</dbReference>
<evidence type="ECO:0000256" key="34">
    <source>
        <dbReference type="ARBA" id="ARBA00048051"/>
    </source>
</evidence>
<evidence type="ECO:0000256" key="9">
    <source>
        <dbReference type="ARBA" id="ARBA00023239"/>
    </source>
</evidence>
<evidence type="ECO:0000256" key="3">
    <source>
        <dbReference type="ARBA" id="ARBA00022450"/>
    </source>
</evidence>
<dbReference type="InterPro" id="IPR020806">
    <property type="entry name" value="PKS_PP-bd"/>
</dbReference>
<organism evidence="58 59">
    <name type="scientific">Saccharothrix yanglingensis</name>
    <dbReference type="NCBI Taxonomy" id="659496"/>
    <lineage>
        <taxon>Bacteria</taxon>
        <taxon>Bacillati</taxon>
        <taxon>Actinomycetota</taxon>
        <taxon>Actinomycetes</taxon>
        <taxon>Pseudonocardiales</taxon>
        <taxon>Pseudonocardiaceae</taxon>
        <taxon>Saccharothrix</taxon>
    </lineage>
</organism>
<dbReference type="SUPFAM" id="SSF47336">
    <property type="entry name" value="ACP-like"/>
    <property type="match status" value="3"/>
</dbReference>
<comment type="catalytic activity">
    <reaction evidence="30">
        <text>(2E)-hexadecenoyl-[ACP] + NADPH + H(+) = hexadecanoyl-[ACP] + NADP(+)</text>
        <dbReference type="Rhea" id="RHEA:41912"/>
        <dbReference type="Rhea" id="RHEA-COMP:9651"/>
        <dbReference type="Rhea" id="RHEA-COMP:9652"/>
        <dbReference type="ChEBI" id="CHEBI:15378"/>
        <dbReference type="ChEBI" id="CHEBI:57783"/>
        <dbReference type="ChEBI" id="CHEBI:58349"/>
        <dbReference type="ChEBI" id="CHEBI:78481"/>
        <dbReference type="ChEBI" id="CHEBI:78483"/>
    </reaction>
    <physiologicalReaction direction="left-to-right" evidence="30">
        <dbReference type="Rhea" id="RHEA:41913"/>
    </physiologicalReaction>
</comment>
<dbReference type="Pfam" id="PF00109">
    <property type="entry name" value="ketoacyl-synt"/>
    <property type="match status" value="1"/>
</dbReference>
<evidence type="ECO:0000256" key="8">
    <source>
        <dbReference type="ARBA" id="ARBA00022898"/>
    </source>
</evidence>
<evidence type="ECO:0000256" key="26">
    <source>
        <dbReference type="ARBA" id="ARBA00047440"/>
    </source>
</evidence>
<evidence type="ECO:0000256" key="19">
    <source>
        <dbReference type="ARBA" id="ARBA00023401"/>
    </source>
</evidence>
<dbReference type="RefSeq" id="WP_306744696.1">
    <property type="nucleotide sequence ID" value="NZ_NSDM01000002.1"/>
</dbReference>